<dbReference type="Proteomes" id="UP001209878">
    <property type="component" value="Unassembled WGS sequence"/>
</dbReference>
<proteinExistence type="predicted"/>
<comment type="caution">
    <text evidence="2">The sequence shown here is derived from an EMBL/GenBank/DDBJ whole genome shotgun (WGS) entry which is preliminary data.</text>
</comment>
<gene>
    <name evidence="2" type="ORF">NP493_958g01008</name>
</gene>
<accession>A0AAD9KJW1</accession>
<evidence type="ECO:0000313" key="3">
    <source>
        <dbReference type="Proteomes" id="UP001209878"/>
    </source>
</evidence>
<dbReference type="AlphaFoldDB" id="A0AAD9KJW1"/>
<name>A0AAD9KJW1_RIDPI</name>
<evidence type="ECO:0000313" key="2">
    <source>
        <dbReference type="EMBL" id="KAK2172484.1"/>
    </source>
</evidence>
<feature type="compositionally biased region" description="Polar residues" evidence="1">
    <location>
        <begin position="29"/>
        <end position="45"/>
    </location>
</feature>
<reference evidence="2" key="1">
    <citation type="journal article" date="2023" name="Mol. Biol. Evol.">
        <title>Third-Generation Sequencing Reveals the Adaptive Role of the Epigenome in Three Deep-Sea Polychaetes.</title>
        <authorList>
            <person name="Perez M."/>
            <person name="Aroh O."/>
            <person name="Sun Y."/>
            <person name="Lan Y."/>
            <person name="Juniper S.K."/>
            <person name="Young C.R."/>
            <person name="Angers B."/>
            <person name="Qian P.Y."/>
        </authorList>
    </citation>
    <scope>NUCLEOTIDE SEQUENCE</scope>
    <source>
        <strain evidence="2">R07B-5</strain>
    </source>
</reference>
<feature type="region of interest" description="Disordered" evidence="1">
    <location>
        <begin position="15"/>
        <end position="123"/>
    </location>
</feature>
<keyword evidence="3" id="KW-1185">Reference proteome</keyword>
<organism evidence="2 3">
    <name type="scientific">Ridgeia piscesae</name>
    <name type="common">Tubeworm</name>
    <dbReference type="NCBI Taxonomy" id="27915"/>
    <lineage>
        <taxon>Eukaryota</taxon>
        <taxon>Metazoa</taxon>
        <taxon>Spiralia</taxon>
        <taxon>Lophotrochozoa</taxon>
        <taxon>Annelida</taxon>
        <taxon>Polychaeta</taxon>
        <taxon>Sedentaria</taxon>
        <taxon>Canalipalpata</taxon>
        <taxon>Sabellida</taxon>
        <taxon>Siboglinidae</taxon>
        <taxon>Ridgeia</taxon>
    </lineage>
</organism>
<protein>
    <submittedName>
        <fullName evidence="2">Uncharacterized protein</fullName>
    </submittedName>
</protein>
<evidence type="ECO:0000256" key="1">
    <source>
        <dbReference type="SAM" id="MobiDB-lite"/>
    </source>
</evidence>
<sequence>MMTIGGIYLFVKKSRNSPTQVEAHDSPDINGQGQQNVQMTTTTSENYEHVTANRTPEMPNVYAGLQGTGAGVGDGVASDDTTTQRNRRAGTGGMTTYETLLGNRPGVDELYENDNPYEVVDDA</sequence>
<dbReference type="EMBL" id="JAODUO010000957">
    <property type="protein sequence ID" value="KAK2172484.1"/>
    <property type="molecule type" value="Genomic_DNA"/>
</dbReference>